<evidence type="ECO:0000313" key="2">
    <source>
        <dbReference type="Proteomes" id="UP000001075"/>
    </source>
</evidence>
<dbReference type="EMBL" id="JH000188">
    <property type="protein sequence ID" value="EGV98384.1"/>
    <property type="molecule type" value="Genomic_DNA"/>
</dbReference>
<organism evidence="1 2">
    <name type="scientific">Cricetulus griseus</name>
    <name type="common">Chinese hamster</name>
    <name type="synonym">Cricetulus barabensis griseus</name>
    <dbReference type="NCBI Taxonomy" id="10029"/>
    <lineage>
        <taxon>Eukaryota</taxon>
        <taxon>Metazoa</taxon>
        <taxon>Chordata</taxon>
        <taxon>Craniata</taxon>
        <taxon>Vertebrata</taxon>
        <taxon>Euteleostomi</taxon>
        <taxon>Mammalia</taxon>
        <taxon>Eutheria</taxon>
        <taxon>Euarchontoglires</taxon>
        <taxon>Glires</taxon>
        <taxon>Rodentia</taxon>
        <taxon>Myomorpha</taxon>
        <taxon>Muroidea</taxon>
        <taxon>Cricetidae</taxon>
        <taxon>Cricetinae</taxon>
        <taxon>Cricetulus</taxon>
    </lineage>
</organism>
<dbReference type="InParanoid" id="G3H743"/>
<name>G3H743_CRIGR</name>
<evidence type="ECO:0000313" key="1">
    <source>
        <dbReference type="EMBL" id="EGV98384.1"/>
    </source>
</evidence>
<accession>G3H743</accession>
<dbReference type="AlphaFoldDB" id="G3H743"/>
<reference evidence="2" key="1">
    <citation type="journal article" date="2011" name="Nat. Biotechnol.">
        <title>The genomic sequence of the Chinese hamster ovary (CHO)-K1 cell line.</title>
        <authorList>
            <person name="Xu X."/>
            <person name="Nagarajan H."/>
            <person name="Lewis N.E."/>
            <person name="Pan S."/>
            <person name="Cai Z."/>
            <person name="Liu X."/>
            <person name="Chen W."/>
            <person name="Xie M."/>
            <person name="Wang W."/>
            <person name="Hammond S."/>
            <person name="Andersen M.R."/>
            <person name="Neff N."/>
            <person name="Passarelli B."/>
            <person name="Koh W."/>
            <person name="Fan H.C."/>
            <person name="Wang J."/>
            <person name="Gui Y."/>
            <person name="Lee K.H."/>
            <person name="Betenbaugh M.J."/>
            <person name="Quake S.R."/>
            <person name="Famili I."/>
            <person name="Palsson B.O."/>
            <person name="Wang J."/>
        </authorList>
    </citation>
    <scope>NUCLEOTIDE SEQUENCE [LARGE SCALE GENOMIC DNA]</scope>
    <source>
        <strain evidence="2">CHO K1 cell line</strain>
    </source>
</reference>
<protein>
    <submittedName>
        <fullName evidence="1">Uncharacterized protein</fullName>
    </submittedName>
</protein>
<proteinExistence type="predicted"/>
<dbReference type="Proteomes" id="UP000001075">
    <property type="component" value="Unassembled WGS sequence"/>
</dbReference>
<sequence>MTFTSFEVFQIKNGSKISLMTTMTNSKKVALSLLFMIKGKCVKNNFFLQQQVEVTAMLLG</sequence>
<gene>
    <name evidence="1" type="ORF">I79_006169</name>
</gene>